<gene>
    <name evidence="2" type="ORF">JGU71_28865</name>
</gene>
<dbReference type="RefSeq" id="WP_199708610.1">
    <property type="nucleotide sequence ID" value="NZ_JAEMNV010000017.1"/>
</dbReference>
<dbReference type="EMBL" id="JAEMNV010000017">
    <property type="protein sequence ID" value="MBJ8342909.1"/>
    <property type="molecule type" value="Genomic_DNA"/>
</dbReference>
<protein>
    <recommendedName>
        <fullName evidence="4">MinD-like ATPase involved in chromosome partitioning or flagellar assembly</fullName>
    </recommendedName>
</protein>
<evidence type="ECO:0000313" key="3">
    <source>
        <dbReference type="Proteomes" id="UP000655868"/>
    </source>
</evidence>
<organism evidence="2 3">
    <name type="scientific">Antrihabitans stalagmiti</name>
    <dbReference type="NCBI Taxonomy" id="2799499"/>
    <lineage>
        <taxon>Bacteria</taxon>
        <taxon>Bacillati</taxon>
        <taxon>Actinomycetota</taxon>
        <taxon>Actinomycetes</taxon>
        <taxon>Mycobacteriales</taxon>
        <taxon>Nocardiaceae</taxon>
        <taxon>Antrihabitans</taxon>
    </lineage>
</organism>
<name>A0A934NWJ3_9NOCA</name>
<sequence>MSVAYDPGTGWTDPDAPEWLTANPPTGSPTDLPARGADRPSTVRLTGLAATGEGLPVPPPFLVVGSAGSSASTTVAANLASVIAADNAGYVYPAVVDATPAGGDLGVRACDAHRTTSTMQDWLDDSEPSLPSAVNAACGTTTAGALVLARRGDDPLPGRESLLSVHRHLVDAGVVPVYDAGAPIHAAAVRPFLYDPRIPVALTVQARPDAINRLATVLRWLHRQFGEAVVGDVTIVVSHQTPNVGPHDYAQHVRDYAGDWVNAVVAIPYDPHLAEGGEITWVRIDPATQAAYRRLLGVMR</sequence>
<keyword evidence="3" id="KW-1185">Reference proteome</keyword>
<reference evidence="2" key="1">
    <citation type="submission" date="2020-12" db="EMBL/GenBank/DDBJ databases">
        <title>Antrihabitans popcorni sp. nov. and Antrihabitans auranticaus sp. nov., isolated from a larva cave.</title>
        <authorList>
            <person name="Lee S.D."/>
            <person name="Kim I.S."/>
        </authorList>
    </citation>
    <scope>NUCLEOTIDE SEQUENCE</scope>
    <source>
        <strain evidence="2">YC3-6</strain>
    </source>
</reference>
<proteinExistence type="predicted"/>
<evidence type="ECO:0000313" key="2">
    <source>
        <dbReference type="EMBL" id="MBJ8342909.1"/>
    </source>
</evidence>
<feature type="region of interest" description="Disordered" evidence="1">
    <location>
        <begin position="1"/>
        <end position="39"/>
    </location>
</feature>
<accession>A0A934NWJ3</accession>
<dbReference type="Proteomes" id="UP000655868">
    <property type="component" value="Unassembled WGS sequence"/>
</dbReference>
<evidence type="ECO:0008006" key="4">
    <source>
        <dbReference type="Google" id="ProtNLM"/>
    </source>
</evidence>
<comment type="caution">
    <text evidence="2">The sequence shown here is derived from an EMBL/GenBank/DDBJ whole genome shotgun (WGS) entry which is preliminary data.</text>
</comment>
<dbReference type="AlphaFoldDB" id="A0A934NWJ3"/>
<evidence type="ECO:0000256" key="1">
    <source>
        <dbReference type="SAM" id="MobiDB-lite"/>
    </source>
</evidence>